<protein>
    <recommendedName>
        <fullName evidence="4">DUF4233 domain-containing protein</fullName>
    </recommendedName>
</protein>
<dbReference type="AlphaFoldDB" id="A0A1C6SZB7"/>
<dbReference type="Proteomes" id="UP000199699">
    <property type="component" value="Unassembled WGS sequence"/>
</dbReference>
<evidence type="ECO:0000313" key="2">
    <source>
        <dbReference type="EMBL" id="SCL34860.1"/>
    </source>
</evidence>
<evidence type="ECO:0008006" key="4">
    <source>
        <dbReference type="Google" id="ProtNLM"/>
    </source>
</evidence>
<keyword evidence="1" id="KW-1133">Transmembrane helix</keyword>
<evidence type="ECO:0000256" key="1">
    <source>
        <dbReference type="SAM" id="Phobius"/>
    </source>
</evidence>
<name>A0A1C6SZB7_9ACTN</name>
<accession>A0A1C6SZB7</accession>
<feature type="transmembrane region" description="Helical" evidence="1">
    <location>
        <begin position="47"/>
        <end position="68"/>
    </location>
</feature>
<reference evidence="2 3" key="1">
    <citation type="submission" date="2016-06" db="EMBL/GenBank/DDBJ databases">
        <authorList>
            <person name="Kjaerup R.B."/>
            <person name="Dalgaard T.S."/>
            <person name="Juul-Madsen H.R."/>
        </authorList>
    </citation>
    <scope>NUCLEOTIDE SEQUENCE [LARGE SCALE GENOMIC DNA]</scope>
    <source>
        <strain evidence="2 3">DSM 43818</strain>
    </source>
</reference>
<keyword evidence="1" id="KW-0472">Membrane</keyword>
<keyword evidence="3" id="KW-1185">Reference proteome</keyword>
<proteinExistence type="predicted"/>
<dbReference type="EMBL" id="FMHT01000003">
    <property type="protein sequence ID" value="SCL34860.1"/>
    <property type="molecule type" value="Genomic_DNA"/>
</dbReference>
<feature type="transmembrane region" description="Helical" evidence="1">
    <location>
        <begin position="80"/>
        <end position="108"/>
    </location>
</feature>
<sequence>MAVRWSRGGYGRPMPGTLRITVLTFAVLALLFALAFAHRLLADGSLGATAFFAVLAVACAVVAGALAARRAWAPFPAYALAGLLAAASLGLFGAITVVGLALLAWVLWALNTRPSREWLSRRRHPR</sequence>
<evidence type="ECO:0000313" key="3">
    <source>
        <dbReference type="Proteomes" id="UP000199699"/>
    </source>
</evidence>
<organism evidence="2 3">
    <name type="scientific">Micromonospora nigra</name>
    <dbReference type="NCBI Taxonomy" id="145857"/>
    <lineage>
        <taxon>Bacteria</taxon>
        <taxon>Bacillati</taxon>
        <taxon>Actinomycetota</taxon>
        <taxon>Actinomycetes</taxon>
        <taxon>Micromonosporales</taxon>
        <taxon>Micromonosporaceae</taxon>
        <taxon>Micromonospora</taxon>
    </lineage>
</organism>
<gene>
    <name evidence="2" type="ORF">GA0070616_5077</name>
</gene>
<keyword evidence="1" id="KW-0812">Transmembrane</keyword>